<dbReference type="GO" id="GO:0005886">
    <property type="term" value="C:plasma membrane"/>
    <property type="evidence" value="ECO:0007669"/>
    <property type="project" value="UniProtKB-SubCell"/>
</dbReference>
<feature type="transmembrane region" description="Helical" evidence="7">
    <location>
        <begin position="167"/>
        <end position="186"/>
    </location>
</feature>
<comment type="caution">
    <text evidence="9">The sequence shown here is derived from an EMBL/GenBank/DDBJ whole genome shotgun (WGS) entry which is preliminary data.</text>
</comment>
<dbReference type="PANTHER" id="PTHR23513">
    <property type="entry name" value="INTEGRAL MEMBRANE EFFLUX PROTEIN-RELATED"/>
    <property type="match status" value="1"/>
</dbReference>
<dbReference type="PROSITE" id="PS50850">
    <property type="entry name" value="MFS"/>
    <property type="match status" value="1"/>
</dbReference>
<gene>
    <name evidence="9" type="ORF">EKG35_06080</name>
</gene>
<sequence length="405" mass="46039">MIKNKQFFTLFFSQSISNIGEQIYILALPWFVYELTHSTLTMGTVAAMISLPQILFGFFLGSIIDNGSKKKLLFISTLIQVLLCGIIPILYYFKVLEIYHIYVISFLYSTSSLLFLSTYRSTIPNIVRESELLISNSWIQSSLTIIKIIGPIIGGFLLAYYNATFAMLVNMFSFFFLLIFIPTLEINQEPIKKSNKQWSIIKDSLDGIKFIFHDKNIFQINIISLFLNFSIYFSTSMILYFLLDERSLNSTEVGYLYALGGGIAFLITLMAKKINKNFNLFQSIFISCAFTGIAFIFFPISTHWIIISILFGFINGGLTLGSIFINTYLQKNTPSYMLGRVFTTSQMLSRVTAPVAVFLSGWLIENKIISISSVFTISGIGIILVLLTNYLFFEKVITYKKRGIS</sequence>
<dbReference type="EMBL" id="RXNR01000012">
    <property type="protein sequence ID" value="RTQ94323.1"/>
    <property type="molecule type" value="Genomic_DNA"/>
</dbReference>
<feature type="transmembrane region" description="Helical" evidence="7">
    <location>
        <begin position="254"/>
        <end position="271"/>
    </location>
</feature>
<feature type="transmembrane region" description="Helical" evidence="7">
    <location>
        <begin position="39"/>
        <end position="60"/>
    </location>
</feature>
<evidence type="ECO:0000256" key="6">
    <source>
        <dbReference type="ARBA" id="ARBA00023136"/>
    </source>
</evidence>
<dbReference type="SUPFAM" id="SSF103473">
    <property type="entry name" value="MFS general substrate transporter"/>
    <property type="match status" value="1"/>
</dbReference>
<evidence type="ECO:0000256" key="7">
    <source>
        <dbReference type="SAM" id="Phobius"/>
    </source>
</evidence>
<keyword evidence="10" id="KW-1185">Reference proteome</keyword>
<keyword evidence="6 7" id="KW-0472">Membrane</keyword>
<keyword evidence="2" id="KW-0813">Transport</keyword>
<dbReference type="Proteomes" id="UP000276349">
    <property type="component" value="Unassembled WGS sequence"/>
</dbReference>
<dbReference type="PANTHER" id="PTHR23513:SF6">
    <property type="entry name" value="MAJOR FACILITATOR SUPERFAMILY ASSOCIATED DOMAIN-CONTAINING PROTEIN"/>
    <property type="match status" value="1"/>
</dbReference>
<feature type="transmembrane region" description="Helical" evidence="7">
    <location>
        <begin position="370"/>
        <end position="392"/>
    </location>
</feature>
<protein>
    <submittedName>
        <fullName evidence="9">MFS transporter</fullName>
    </submittedName>
</protein>
<dbReference type="InterPro" id="IPR036259">
    <property type="entry name" value="MFS_trans_sf"/>
</dbReference>
<name>A0A431UUW2_9BACI</name>
<evidence type="ECO:0000256" key="2">
    <source>
        <dbReference type="ARBA" id="ARBA00022448"/>
    </source>
</evidence>
<feature type="transmembrane region" description="Helical" evidence="7">
    <location>
        <begin position="347"/>
        <end position="364"/>
    </location>
</feature>
<dbReference type="GO" id="GO:0022857">
    <property type="term" value="F:transmembrane transporter activity"/>
    <property type="evidence" value="ECO:0007669"/>
    <property type="project" value="InterPro"/>
</dbReference>
<feature type="transmembrane region" description="Helical" evidence="7">
    <location>
        <begin position="99"/>
        <end position="117"/>
    </location>
</feature>
<evidence type="ECO:0000259" key="8">
    <source>
        <dbReference type="PROSITE" id="PS50850"/>
    </source>
</evidence>
<dbReference type="Pfam" id="PF07690">
    <property type="entry name" value="MFS_1"/>
    <property type="match status" value="1"/>
</dbReference>
<dbReference type="OrthoDB" id="2276409at2"/>
<dbReference type="InterPro" id="IPR020846">
    <property type="entry name" value="MFS_dom"/>
</dbReference>
<organism evidence="9 10">
    <name type="scientific">Lysinibacillus telephonicus</name>
    <dbReference type="NCBI Taxonomy" id="1714840"/>
    <lineage>
        <taxon>Bacteria</taxon>
        <taxon>Bacillati</taxon>
        <taxon>Bacillota</taxon>
        <taxon>Bacilli</taxon>
        <taxon>Bacillales</taxon>
        <taxon>Bacillaceae</taxon>
        <taxon>Lysinibacillus</taxon>
    </lineage>
</organism>
<dbReference type="InterPro" id="IPR011701">
    <property type="entry name" value="MFS"/>
</dbReference>
<feature type="transmembrane region" description="Helical" evidence="7">
    <location>
        <begin position="304"/>
        <end position="326"/>
    </location>
</feature>
<evidence type="ECO:0000313" key="10">
    <source>
        <dbReference type="Proteomes" id="UP000276349"/>
    </source>
</evidence>
<dbReference type="RefSeq" id="WP_126293551.1">
    <property type="nucleotide sequence ID" value="NZ_CP155468.1"/>
</dbReference>
<accession>A0A431UUW2</accession>
<dbReference type="AlphaFoldDB" id="A0A431UUW2"/>
<evidence type="ECO:0000313" key="9">
    <source>
        <dbReference type="EMBL" id="RTQ94323.1"/>
    </source>
</evidence>
<dbReference type="Gene3D" id="1.20.1250.20">
    <property type="entry name" value="MFS general substrate transporter like domains"/>
    <property type="match status" value="1"/>
</dbReference>
<comment type="subcellular location">
    <subcellularLocation>
        <location evidence="1">Cell membrane</location>
        <topology evidence="1">Multi-pass membrane protein</topology>
    </subcellularLocation>
</comment>
<evidence type="ECO:0000256" key="1">
    <source>
        <dbReference type="ARBA" id="ARBA00004651"/>
    </source>
</evidence>
<feature type="transmembrane region" description="Helical" evidence="7">
    <location>
        <begin position="218"/>
        <end position="242"/>
    </location>
</feature>
<feature type="transmembrane region" description="Helical" evidence="7">
    <location>
        <begin position="72"/>
        <end position="93"/>
    </location>
</feature>
<keyword evidence="5 7" id="KW-1133">Transmembrane helix</keyword>
<reference evidence="9 10" key="1">
    <citation type="submission" date="2018-12" db="EMBL/GenBank/DDBJ databases">
        <authorList>
            <person name="Yu L."/>
        </authorList>
    </citation>
    <scope>NUCLEOTIDE SEQUENCE [LARGE SCALE GENOMIC DNA]</scope>
    <source>
        <strain evidence="9 10">S5H2222</strain>
    </source>
</reference>
<evidence type="ECO:0000256" key="5">
    <source>
        <dbReference type="ARBA" id="ARBA00022989"/>
    </source>
</evidence>
<feature type="transmembrane region" description="Helical" evidence="7">
    <location>
        <begin position="278"/>
        <end position="298"/>
    </location>
</feature>
<dbReference type="CDD" id="cd06173">
    <property type="entry name" value="MFS_MefA_like"/>
    <property type="match status" value="1"/>
</dbReference>
<evidence type="ECO:0000256" key="3">
    <source>
        <dbReference type="ARBA" id="ARBA00022475"/>
    </source>
</evidence>
<keyword evidence="3" id="KW-1003">Cell membrane</keyword>
<feature type="transmembrane region" description="Helical" evidence="7">
    <location>
        <begin position="7"/>
        <end position="33"/>
    </location>
</feature>
<proteinExistence type="predicted"/>
<keyword evidence="4 7" id="KW-0812">Transmembrane</keyword>
<feature type="transmembrane region" description="Helical" evidence="7">
    <location>
        <begin position="138"/>
        <end position="161"/>
    </location>
</feature>
<evidence type="ECO:0000256" key="4">
    <source>
        <dbReference type="ARBA" id="ARBA00022692"/>
    </source>
</evidence>
<feature type="domain" description="Major facilitator superfamily (MFS) profile" evidence="8">
    <location>
        <begin position="6"/>
        <end position="397"/>
    </location>
</feature>